<reference evidence="3 4" key="1">
    <citation type="journal article" date="2013" name="BMC Genomics">
        <title>Genomics-driven discovery of the pneumocandin biosynthetic gene cluster in the fungus Glarea lozoyensis.</title>
        <authorList>
            <person name="Chen L."/>
            <person name="Yue Q."/>
            <person name="Zhang X."/>
            <person name="Xiang M."/>
            <person name="Wang C."/>
            <person name="Li S."/>
            <person name="Che Y."/>
            <person name="Ortiz-Lopez F.J."/>
            <person name="Bills G.F."/>
            <person name="Liu X."/>
            <person name="An Z."/>
        </authorList>
    </citation>
    <scope>NUCLEOTIDE SEQUENCE [LARGE SCALE GENOMIC DNA]</scope>
    <source>
        <strain evidence="4">ATCC 20868 / MF5171</strain>
    </source>
</reference>
<sequence length="186" mass="21027">MSEPATSKSPDRCYGILALRYDPSLPLTPKPKLSSKNTKLLLIHQNRKHAPTYWTIPKGHPKPEVDLDTLDTAIRELWEETKITISVSDIVTFPIGHPSPGEMNSHSTVEVYRTPGRYVGEEGKEVRYWVAVVGPEVEKDMEAQKGEVEKWKWCGWDEGMGLITYDEGREVLGRVRRAIDGDGLLK</sequence>
<dbReference type="GO" id="GO:0006754">
    <property type="term" value="P:ATP biosynthetic process"/>
    <property type="evidence" value="ECO:0007669"/>
    <property type="project" value="TreeGrafter"/>
</dbReference>
<dbReference type="RefSeq" id="XP_008086819.1">
    <property type="nucleotide sequence ID" value="XM_008088628.1"/>
</dbReference>
<keyword evidence="4" id="KW-1185">Reference proteome</keyword>
<evidence type="ECO:0000313" key="3">
    <source>
        <dbReference type="EMBL" id="EPE25500.1"/>
    </source>
</evidence>
<dbReference type="OrthoDB" id="276276at2759"/>
<dbReference type="HOGENOM" id="CLU_037162_14_4_1"/>
<name>S3CI22_GLAL2</name>
<dbReference type="eggNOG" id="ENOG502SYFG">
    <property type="taxonomic scope" value="Eukaryota"/>
</dbReference>
<dbReference type="AlphaFoldDB" id="S3CI22"/>
<dbReference type="GO" id="GO:0004081">
    <property type="term" value="F:bis(5'-nucleosyl)-tetraphosphatase (asymmetrical) activity"/>
    <property type="evidence" value="ECO:0007669"/>
    <property type="project" value="TreeGrafter"/>
</dbReference>
<organism evidence="3 4">
    <name type="scientific">Glarea lozoyensis (strain ATCC 20868 / MF5171)</name>
    <dbReference type="NCBI Taxonomy" id="1116229"/>
    <lineage>
        <taxon>Eukaryota</taxon>
        <taxon>Fungi</taxon>
        <taxon>Dikarya</taxon>
        <taxon>Ascomycota</taxon>
        <taxon>Pezizomycotina</taxon>
        <taxon>Leotiomycetes</taxon>
        <taxon>Helotiales</taxon>
        <taxon>Helotiaceae</taxon>
        <taxon>Glarea</taxon>
    </lineage>
</organism>
<keyword evidence="1" id="KW-0378">Hydrolase</keyword>
<dbReference type="PROSITE" id="PS51462">
    <property type="entry name" value="NUDIX"/>
    <property type="match status" value="1"/>
</dbReference>
<dbReference type="InterPro" id="IPR051325">
    <property type="entry name" value="Nudix_hydrolase_domain"/>
</dbReference>
<evidence type="ECO:0000256" key="1">
    <source>
        <dbReference type="ARBA" id="ARBA00022801"/>
    </source>
</evidence>
<dbReference type="SUPFAM" id="SSF55811">
    <property type="entry name" value="Nudix"/>
    <property type="match status" value="1"/>
</dbReference>
<dbReference type="Gene3D" id="3.90.79.10">
    <property type="entry name" value="Nucleoside Triphosphate Pyrophosphohydrolase"/>
    <property type="match status" value="1"/>
</dbReference>
<accession>S3CI22</accession>
<dbReference type="GeneID" id="19460470"/>
<gene>
    <name evidence="3" type="ORF">GLAREA_01412</name>
</gene>
<evidence type="ECO:0000313" key="4">
    <source>
        <dbReference type="Proteomes" id="UP000016922"/>
    </source>
</evidence>
<evidence type="ECO:0000259" key="2">
    <source>
        <dbReference type="PROSITE" id="PS51462"/>
    </source>
</evidence>
<dbReference type="OMA" id="GKEVRYW"/>
<dbReference type="Pfam" id="PF00293">
    <property type="entry name" value="NUDIX"/>
    <property type="match status" value="1"/>
</dbReference>
<proteinExistence type="predicted"/>
<dbReference type="KEGG" id="glz:GLAREA_01412"/>
<dbReference type="PANTHER" id="PTHR21340">
    <property type="entry name" value="DIADENOSINE 5,5-P1,P4-TETRAPHOSPHATE PYROPHOSPHOHYDROLASE MUTT"/>
    <property type="match status" value="1"/>
</dbReference>
<dbReference type="InterPro" id="IPR015797">
    <property type="entry name" value="NUDIX_hydrolase-like_dom_sf"/>
</dbReference>
<dbReference type="Proteomes" id="UP000016922">
    <property type="component" value="Unassembled WGS sequence"/>
</dbReference>
<dbReference type="EMBL" id="KE145371">
    <property type="protein sequence ID" value="EPE25500.1"/>
    <property type="molecule type" value="Genomic_DNA"/>
</dbReference>
<feature type="domain" description="Nudix hydrolase" evidence="2">
    <location>
        <begin position="9"/>
        <end position="176"/>
    </location>
</feature>
<dbReference type="PANTHER" id="PTHR21340:SF0">
    <property type="entry name" value="BIS(5'-NUCLEOSYL)-TETRAPHOSPHATASE [ASYMMETRICAL]"/>
    <property type="match status" value="1"/>
</dbReference>
<dbReference type="InterPro" id="IPR000086">
    <property type="entry name" value="NUDIX_hydrolase_dom"/>
</dbReference>
<dbReference type="STRING" id="1116229.S3CI22"/>
<protein>
    <submittedName>
        <fullName evidence="3">Nudix</fullName>
    </submittedName>
</protein>
<dbReference type="GO" id="GO:0006167">
    <property type="term" value="P:AMP biosynthetic process"/>
    <property type="evidence" value="ECO:0007669"/>
    <property type="project" value="TreeGrafter"/>
</dbReference>